<gene>
    <name evidence="2" type="ORF">OBRU01_06460</name>
</gene>
<evidence type="ECO:0000313" key="3">
    <source>
        <dbReference type="Proteomes" id="UP000037510"/>
    </source>
</evidence>
<sequence length="74" mass="8806">MLRTLTDNLIKCRRLVSADSFTDTRLEIYNRLDLQKTLLVSNIEFTKLDFTILFPKCFGIPMCYVLFYTYLQDL</sequence>
<protein>
    <submittedName>
        <fullName evidence="2">Uncharacterized protein</fullName>
    </submittedName>
</protein>
<organism evidence="2 3">
    <name type="scientific">Operophtera brumata</name>
    <name type="common">Winter moth</name>
    <name type="synonym">Phalaena brumata</name>
    <dbReference type="NCBI Taxonomy" id="104452"/>
    <lineage>
        <taxon>Eukaryota</taxon>
        <taxon>Metazoa</taxon>
        <taxon>Ecdysozoa</taxon>
        <taxon>Arthropoda</taxon>
        <taxon>Hexapoda</taxon>
        <taxon>Insecta</taxon>
        <taxon>Pterygota</taxon>
        <taxon>Neoptera</taxon>
        <taxon>Endopterygota</taxon>
        <taxon>Lepidoptera</taxon>
        <taxon>Glossata</taxon>
        <taxon>Ditrysia</taxon>
        <taxon>Geometroidea</taxon>
        <taxon>Geometridae</taxon>
        <taxon>Larentiinae</taxon>
        <taxon>Operophtera</taxon>
    </lineage>
</organism>
<reference evidence="2 3" key="1">
    <citation type="journal article" date="2015" name="Genome Biol. Evol.">
        <title>The genome of winter moth (Operophtera brumata) provides a genomic perspective on sexual dimorphism and phenology.</title>
        <authorList>
            <person name="Derks M.F."/>
            <person name="Smit S."/>
            <person name="Salis L."/>
            <person name="Schijlen E."/>
            <person name="Bossers A."/>
            <person name="Mateman C."/>
            <person name="Pijl A.S."/>
            <person name="de Ridder D."/>
            <person name="Groenen M.A."/>
            <person name="Visser M.E."/>
            <person name="Megens H.J."/>
        </authorList>
    </citation>
    <scope>NUCLEOTIDE SEQUENCE [LARGE SCALE GENOMIC DNA]</scope>
    <source>
        <strain evidence="2">WM2013NL</strain>
        <tissue evidence="2">Head and thorax</tissue>
    </source>
</reference>
<evidence type="ECO:0000313" key="2">
    <source>
        <dbReference type="EMBL" id="KOB76032.1"/>
    </source>
</evidence>
<keyword evidence="1" id="KW-1133">Transmembrane helix</keyword>
<feature type="transmembrane region" description="Helical" evidence="1">
    <location>
        <begin position="52"/>
        <end position="71"/>
    </location>
</feature>
<name>A0A0L7LKR1_OPEBR</name>
<dbReference type="Proteomes" id="UP000037510">
    <property type="component" value="Unassembled WGS sequence"/>
</dbReference>
<keyword evidence="1" id="KW-0812">Transmembrane</keyword>
<keyword evidence="1" id="KW-0472">Membrane</keyword>
<comment type="caution">
    <text evidence="2">The sequence shown here is derived from an EMBL/GenBank/DDBJ whole genome shotgun (WGS) entry which is preliminary data.</text>
</comment>
<accession>A0A0L7LKR1</accession>
<proteinExistence type="predicted"/>
<dbReference type="AlphaFoldDB" id="A0A0L7LKR1"/>
<dbReference type="EMBL" id="JTDY01000744">
    <property type="protein sequence ID" value="KOB76032.1"/>
    <property type="molecule type" value="Genomic_DNA"/>
</dbReference>
<evidence type="ECO:0000256" key="1">
    <source>
        <dbReference type="SAM" id="Phobius"/>
    </source>
</evidence>
<keyword evidence="3" id="KW-1185">Reference proteome</keyword>